<keyword evidence="8 12" id="KW-0496">Mitochondrion</keyword>
<gene>
    <name evidence="15" type="ORF">PoB_001890600</name>
</gene>
<keyword evidence="6 12" id="KW-0963">Cytoplasm</keyword>
<keyword evidence="16" id="KW-1185">Reference proteome</keyword>
<comment type="function">
    <text evidence="12">Plays a role as an effector of the ADP-ribosylation factor-like protein 2, ARL2.</text>
</comment>
<sequence>METNNSNNMHSNGHGSNEGEIEEMDFSHSDFIEEDLATGLSSKDVKFDTIIGHIEDIVMEEPFQTIQNGFLEKYYKEFEDTEENKFCYTDIHKEYISLIESYLETELKKRLPEFCMLEFSQQLQSRKKELEGEIFEILLTFSDFMAFKEMLLDYKAEKEGNAIDLSGGLTVTPVQDKLNLDGASPFCITGKSLQGP</sequence>
<evidence type="ECO:0000256" key="6">
    <source>
        <dbReference type="ARBA" id="ARBA00022490"/>
    </source>
</evidence>
<dbReference type="InterPro" id="IPR023379">
    <property type="entry name" value="BART_dom"/>
</dbReference>
<dbReference type="PANTHER" id="PTHR15487:SF4">
    <property type="entry name" value="ADP-RIBOSYLATION FACTOR-LIKE PROTEIN 2-BINDING PROTEIN"/>
    <property type="match status" value="1"/>
</dbReference>
<keyword evidence="7 12" id="KW-0969">Cilium</keyword>
<evidence type="ECO:0000256" key="2">
    <source>
        <dbReference type="ARBA" id="ARBA00004123"/>
    </source>
</evidence>
<reference evidence="15 16" key="1">
    <citation type="journal article" date="2021" name="Elife">
        <title>Chloroplast acquisition without the gene transfer in kleptoplastic sea slugs, Plakobranchus ocellatus.</title>
        <authorList>
            <person name="Maeda T."/>
            <person name="Takahashi S."/>
            <person name="Yoshida T."/>
            <person name="Shimamura S."/>
            <person name="Takaki Y."/>
            <person name="Nagai Y."/>
            <person name="Toyoda A."/>
            <person name="Suzuki Y."/>
            <person name="Arimoto A."/>
            <person name="Ishii H."/>
            <person name="Satoh N."/>
            <person name="Nishiyama T."/>
            <person name="Hasebe M."/>
            <person name="Maruyama T."/>
            <person name="Minagawa J."/>
            <person name="Obokata J."/>
            <person name="Shigenobu S."/>
        </authorList>
    </citation>
    <scope>NUCLEOTIDE SEQUENCE [LARGE SCALE GENOMIC DNA]</scope>
</reference>
<evidence type="ECO:0000256" key="4">
    <source>
        <dbReference type="ARBA" id="ARBA00009880"/>
    </source>
</evidence>
<comment type="subcellular location">
    <subcellularLocation>
        <location evidence="1 12">Cytoplasm</location>
        <location evidence="1 12">Cytoskeleton</location>
        <location evidence="1 12">Cilium basal body</location>
    </subcellularLocation>
    <subcellularLocation>
        <location evidence="3 12">Cytoplasm</location>
        <location evidence="3 12">Cytoskeleton</location>
        <location evidence="3 12">Microtubule organizing center</location>
        <location evidence="3 12">Centrosome</location>
    </subcellularLocation>
    <subcellularLocation>
        <location evidence="12">Cytoplasm</location>
    </subcellularLocation>
    <subcellularLocation>
        <location evidence="2 12">Nucleus</location>
    </subcellularLocation>
    <subcellularLocation>
        <location evidence="12">Mitochondrion intermembrane space</location>
    </subcellularLocation>
</comment>
<protein>
    <recommendedName>
        <fullName evidence="5 12">ADP-ribosylation factor-like protein 2-binding protein</fullName>
        <shortName evidence="12">ARF-like 2-binding protein</shortName>
    </recommendedName>
</protein>
<dbReference type="GO" id="GO:0005758">
    <property type="term" value="C:mitochondrial intermembrane space"/>
    <property type="evidence" value="ECO:0007669"/>
    <property type="project" value="UniProtKB-SubCell"/>
</dbReference>
<evidence type="ECO:0000313" key="16">
    <source>
        <dbReference type="Proteomes" id="UP000735302"/>
    </source>
</evidence>
<evidence type="ECO:0000259" key="14">
    <source>
        <dbReference type="Pfam" id="PF11527"/>
    </source>
</evidence>
<dbReference type="Pfam" id="PF11527">
    <property type="entry name" value="ARL2_Bind_BART"/>
    <property type="match status" value="1"/>
</dbReference>
<evidence type="ECO:0000256" key="7">
    <source>
        <dbReference type="ARBA" id="ARBA00023069"/>
    </source>
</evidence>
<dbReference type="AlphaFoldDB" id="A0AAV3Z902"/>
<comment type="similarity">
    <text evidence="4 12">Belongs to the ARL2BP family.</text>
</comment>
<evidence type="ECO:0000256" key="8">
    <source>
        <dbReference type="ARBA" id="ARBA00023128"/>
    </source>
</evidence>
<comment type="caution">
    <text evidence="15">The sequence shown here is derived from an EMBL/GenBank/DDBJ whole genome shotgun (WGS) entry which is preliminary data.</text>
</comment>
<keyword evidence="11 12" id="KW-0966">Cell projection</keyword>
<evidence type="ECO:0000256" key="12">
    <source>
        <dbReference type="RuleBase" id="RU367099"/>
    </source>
</evidence>
<dbReference type="EMBL" id="BLXT01002238">
    <property type="protein sequence ID" value="GFN92400.1"/>
    <property type="molecule type" value="Genomic_DNA"/>
</dbReference>
<evidence type="ECO:0000256" key="13">
    <source>
        <dbReference type="SAM" id="MobiDB-lite"/>
    </source>
</evidence>
<keyword evidence="9 12" id="KW-0206">Cytoskeleton</keyword>
<evidence type="ECO:0000256" key="1">
    <source>
        <dbReference type="ARBA" id="ARBA00004120"/>
    </source>
</evidence>
<evidence type="ECO:0000256" key="9">
    <source>
        <dbReference type="ARBA" id="ARBA00023212"/>
    </source>
</evidence>
<evidence type="ECO:0000256" key="10">
    <source>
        <dbReference type="ARBA" id="ARBA00023242"/>
    </source>
</evidence>
<feature type="compositionally biased region" description="Low complexity" evidence="13">
    <location>
        <begin position="1"/>
        <end position="15"/>
    </location>
</feature>
<keyword evidence="10 12" id="KW-0539">Nucleus</keyword>
<evidence type="ECO:0000256" key="5">
    <source>
        <dbReference type="ARBA" id="ARBA00014849"/>
    </source>
</evidence>
<dbReference type="Proteomes" id="UP000735302">
    <property type="component" value="Unassembled WGS sequence"/>
</dbReference>
<evidence type="ECO:0000256" key="3">
    <source>
        <dbReference type="ARBA" id="ARBA00004300"/>
    </source>
</evidence>
<organism evidence="15 16">
    <name type="scientific">Plakobranchus ocellatus</name>
    <dbReference type="NCBI Taxonomy" id="259542"/>
    <lineage>
        <taxon>Eukaryota</taxon>
        <taxon>Metazoa</taxon>
        <taxon>Spiralia</taxon>
        <taxon>Lophotrochozoa</taxon>
        <taxon>Mollusca</taxon>
        <taxon>Gastropoda</taxon>
        <taxon>Heterobranchia</taxon>
        <taxon>Euthyneura</taxon>
        <taxon>Panpulmonata</taxon>
        <taxon>Sacoglossa</taxon>
        <taxon>Placobranchoidea</taxon>
        <taxon>Plakobranchidae</taxon>
        <taxon>Plakobranchus</taxon>
    </lineage>
</organism>
<dbReference type="GO" id="GO:0005634">
    <property type="term" value="C:nucleus"/>
    <property type="evidence" value="ECO:0007669"/>
    <property type="project" value="UniProtKB-SubCell"/>
</dbReference>
<dbReference type="InterPro" id="IPR038849">
    <property type="entry name" value="ARL2BP"/>
</dbReference>
<name>A0AAV3Z902_9GAST</name>
<dbReference type="GO" id="GO:0005813">
    <property type="term" value="C:centrosome"/>
    <property type="evidence" value="ECO:0007669"/>
    <property type="project" value="UniProtKB-SubCell"/>
</dbReference>
<dbReference type="PANTHER" id="PTHR15487">
    <property type="entry name" value="ADP-RIBOSYLATION FACTOR-LIKE PROTEIN 2-BINDING PROTEIN"/>
    <property type="match status" value="1"/>
</dbReference>
<dbReference type="InterPro" id="IPR042541">
    <property type="entry name" value="BART_sf"/>
</dbReference>
<evidence type="ECO:0000256" key="11">
    <source>
        <dbReference type="ARBA" id="ARBA00023273"/>
    </source>
</evidence>
<dbReference type="GO" id="GO:0005929">
    <property type="term" value="C:cilium"/>
    <property type="evidence" value="ECO:0007669"/>
    <property type="project" value="UniProtKB-UniRule"/>
</dbReference>
<feature type="region of interest" description="Disordered" evidence="13">
    <location>
        <begin position="1"/>
        <end position="20"/>
    </location>
</feature>
<proteinExistence type="inferred from homology"/>
<feature type="domain" description="BART" evidence="14">
    <location>
        <begin position="46"/>
        <end position="160"/>
    </location>
</feature>
<evidence type="ECO:0000313" key="15">
    <source>
        <dbReference type="EMBL" id="GFN92400.1"/>
    </source>
</evidence>
<dbReference type="Gene3D" id="1.20.1520.10">
    <property type="entry name" value="ADP-ribosylation factor-like 2-binding protein, domain"/>
    <property type="match status" value="1"/>
</dbReference>
<dbReference type="GO" id="GO:0051457">
    <property type="term" value="P:maintenance of protein location in nucleus"/>
    <property type="evidence" value="ECO:0007669"/>
    <property type="project" value="TreeGrafter"/>
</dbReference>
<accession>A0AAV3Z902</accession>